<dbReference type="Proteomes" id="UP001500728">
    <property type="component" value="Unassembled WGS sequence"/>
</dbReference>
<accession>A0ABP6QPJ3</accession>
<organism evidence="1 2">
    <name type="scientific">Streptomyces labedae</name>
    <dbReference type="NCBI Taxonomy" id="285569"/>
    <lineage>
        <taxon>Bacteria</taxon>
        <taxon>Bacillati</taxon>
        <taxon>Actinomycetota</taxon>
        <taxon>Actinomycetes</taxon>
        <taxon>Kitasatosporales</taxon>
        <taxon>Streptomycetaceae</taxon>
        <taxon>Streptomyces</taxon>
    </lineage>
</organism>
<reference evidence="2" key="1">
    <citation type="journal article" date="2019" name="Int. J. Syst. Evol. Microbiol.">
        <title>The Global Catalogue of Microorganisms (GCM) 10K type strain sequencing project: providing services to taxonomists for standard genome sequencing and annotation.</title>
        <authorList>
            <consortium name="The Broad Institute Genomics Platform"/>
            <consortium name="The Broad Institute Genome Sequencing Center for Infectious Disease"/>
            <person name="Wu L."/>
            <person name="Ma J."/>
        </authorList>
    </citation>
    <scope>NUCLEOTIDE SEQUENCE [LARGE SCALE GENOMIC DNA]</scope>
    <source>
        <strain evidence="2">JCM 9381</strain>
    </source>
</reference>
<name>A0ABP6QPJ3_9ACTN</name>
<protein>
    <submittedName>
        <fullName evidence="1">Uncharacterized protein</fullName>
    </submittedName>
</protein>
<evidence type="ECO:0000313" key="2">
    <source>
        <dbReference type="Proteomes" id="UP001500728"/>
    </source>
</evidence>
<keyword evidence="2" id="KW-1185">Reference proteome</keyword>
<sequence length="88" mass="9864">MCQAAEARGATNHGHLPFERDEVHLRVEWILVHEFLGEPCCLFEADQGGSLTLGAPPALPETLRSGWVKICARELRFQRDTQTDSLPH</sequence>
<gene>
    <name evidence="1" type="ORF">GCM10010469_00010</name>
</gene>
<comment type="caution">
    <text evidence="1">The sequence shown here is derived from an EMBL/GenBank/DDBJ whole genome shotgun (WGS) entry which is preliminary data.</text>
</comment>
<proteinExistence type="predicted"/>
<evidence type="ECO:0000313" key="1">
    <source>
        <dbReference type="EMBL" id="GAA3245108.1"/>
    </source>
</evidence>
<dbReference type="EMBL" id="BAAAUW010000001">
    <property type="protein sequence ID" value="GAA3245108.1"/>
    <property type="molecule type" value="Genomic_DNA"/>
</dbReference>